<feature type="transmembrane region" description="Helical" evidence="7">
    <location>
        <begin position="262"/>
        <end position="284"/>
    </location>
</feature>
<feature type="region of interest" description="Disordered" evidence="8">
    <location>
        <begin position="1"/>
        <end position="27"/>
    </location>
</feature>
<dbReference type="CDD" id="cd06261">
    <property type="entry name" value="TM_PBP2"/>
    <property type="match status" value="1"/>
</dbReference>
<feature type="transmembrane region" description="Helical" evidence="7">
    <location>
        <begin position="35"/>
        <end position="56"/>
    </location>
</feature>
<keyword evidence="4 7" id="KW-0812">Transmembrane</keyword>
<evidence type="ECO:0000259" key="9">
    <source>
        <dbReference type="PROSITE" id="PS50928"/>
    </source>
</evidence>
<evidence type="ECO:0000256" key="6">
    <source>
        <dbReference type="ARBA" id="ARBA00023136"/>
    </source>
</evidence>
<feature type="transmembrane region" description="Helical" evidence="7">
    <location>
        <begin position="224"/>
        <end position="242"/>
    </location>
</feature>
<dbReference type="AlphaFoldDB" id="A0A4D8PF71"/>
<evidence type="ECO:0000256" key="8">
    <source>
        <dbReference type="SAM" id="MobiDB-lite"/>
    </source>
</evidence>
<dbReference type="InterPro" id="IPR050366">
    <property type="entry name" value="BP-dependent_transpt_permease"/>
</dbReference>
<dbReference type="PANTHER" id="PTHR43386:SF25">
    <property type="entry name" value="PEPTIDE ABC TRANSPORTER PERMEASE PROTEIN"/>
    <property type="match status" value="1"/>
</dbReference>
<feature type="domain" description="ABC transmembrane type-1" evidence="9">
    <location>
        <begin position="95"/>
        <end position="284"/>
    </location>
</feature>
<proteinExistence type="inferred from homology"/>
<comment type="similarity">
    <text evidence="7">Belongs to the binding-protein-dependent transport system permease family.</text>
</comment>
<feature type="transmembrane region" description="Helical" evidence="7">
    <location>
        <begin position="99"/>
        <end position="122"/>
    </location>
</feature>
<comment type="subcellular location">
    <subcellularLocation>
        <location evidence="1 7">Cell membrane</location>
        <topology evidence="1 7">Multi-pass membrane protein</topology>
    </subcellularLocation>
</comment>
<evidence type="ECO:0000256" key="2">
    <source>
        <dbReference type="ARBA" id="ARBA00022448"/>
    </source>
</evidence>
<feature type="transmembrane region" description="Helical" evidence="7">
    <location>
        <begin position="134"/>
        <end position="152"/>
    </location>
</feature>
<dbReference type="KEGG" id="aare:D3093_12805"/>
<dbReference type="GO" id="GO:0005886">
    <property type="term" value="C:plasma membrane"/>
    <property type="evidence" value="ECO:0007669"/>
    <property type="project" value="UniProtKB-SubCell"/>
</dbReference>
<sequence>MAWGTPDMTTASPTRAAPPRAAPPRSVPKRWPTSLVLGIALLAPLLVVAVAGPWLAPYPYDEMNIMSRLQPPGPDFWFGTDEYGRDVFSRTLVGTTNSLVMGVAATAISLLVGVPLGLVAGYGRGRTDEIIMRCMDVLMSFPPILLGILVLAVTPPALWKAIVAIGIVYVPQVVRLTRAITLELMQEEFITAARLRGESTAYILFHEILPNIWPPLAVESSLRVVFAILLGAALSFIGMGAQPPSSDWGLMISEARPFVEQAPWIALCPGLAMGITVIGINLLGDGLRAVLDPRNTGGH</sequence>
<dbReference type="InterPro" id="IPR035906">
    <property type="entry name" value="MetI-like_sf"/>
</dbReference>
<dbReference type="Proteomes" id="UP000298595">
    <property type="component" value="Chromosome"/>
</dbReference>
<reference evidence="10 11" key="1">
    <citation type="submission" date="2018-09" db="EMBL/GenBank/DDBJ databases">
        <title>Whole genome based analysis of evolution and adaptive divergence in Indian and Brazilian strains of Azospirillum brasilense.</title>
        <authorList>
            <person name="Singh C."/>
            <person name="Tripathi A.K."/>
        </authorList>
    </citation>
    <scope>NUCLEOTIDE SEQUENCE [LARGE SCALE GENOMIC DNA]</scope>
    <source>
        <strain evidence="10 11">MTCC4035</strain>
    </source>
</reference>
<evidence type="ECO:0000313" key="10">
    <source>
        <dbReference type="EMBL" id="QCN96064.1"/>
    </source>
</evidence>
<keyword evidence="2 7" id="KW-0813">Transport</keyword>
<protein>
    <submittedName>
        <fullName evidence="10">ABC transporter permease</fullName>
    </submittedName>
</protein>
<name>A0A4D8PF71_9PROT</name>
<organism evidence="10 11">
    <name type="scientific">Azospirillum argentinense</name>
    <dbReference type="NCBI Taxonomy" id="2970906"/>
    <lineage>
        <taxon>Bacteria</taxon>
        <taxon>Pseudomonadati</taxon>
        <taxon>Pseudomonadota</taxon>
        <taxon>Alphaproteobacteria</taxon>
        <taxon>Rhodospirillales</taxon>
        <taxon>Azospirillaceae</taxon>
        <taxon>Azospirillum</taxon>
    </lineage>
</organism>
<keyword evidence="5 7" id="KW-1133">Transmembrane helix</keyword>
<dbReference type="PANTHER" id="PTHR43386">
    <property type="entry name" value="OLIGOPEPTIDE TRANSPORT SYSTEM PERMEASE PROTEIN APPC"/>
    <property type="match status" value="1"/>
</dbReference>
<dbReference type="GO" id="GO:0055085">
    <property type="term" value="P:transmembrane transport"/>
    <property type="evidence" value="ECO:0007669"/>
    <property type="project" value="InterPro"/>
</dbReference>
<dbReference type="PROSITE" id="PS50928">
    <property type="entry name" value="ABC_TM1"/>
    <property type="match status" value="1"/>
</dbReference>
<evidence type="ECO:0000313" key="11">
    <source>
        <dbReference type="Proteomes" id="UP000298595"/>
    </source>
</evidence>
<accession>A0A4D8PF71</accession>
<evidence type="ECO:0000256" key="7">
    <source>
        <dbReference type="RuleBase" id="RU363032"/>
    </source>
</evidence>
<feature type="transmembrane region" description="Helical" evidence="7">
    <location>
        <begin position="158"/>
        <end position="176"/>
    </location>
</feature>
<keyword evidence="6 7" id="KW-0472">Membrane</keyword>
<gene>
    <name evidence="10" type="ORF">D3093_12805</name>
</gene>
<evidence type="ECO:0000256" key="1">
    <source>
        <dbReference type="ARBA" id="ARBA00004651"/>
    </source>
</evidence>
<evidence type="ECO:0000256" key="3">
    <source>
        <dbReference type="ARBA" id="ARBA00022475"/>
    </source>
</evidence>
<dbReference type="InterPro" id="IPR000515">
    <property type="entry name" value="MetI-like"/>
</dbReference>
<dbReference type="EMBL" id="CP032321">
    <property type="protein sequence ID" value="QCN96064.1"/>
    <property type="molecule type" value="Genomic_DNA"/>
</dbReference>
<dbReference type="SUPFAM" id="SSF161098">
    <property type="entry name" value="MetI-like"/>
    <property type="match status" value="1"/>
</dbReference>
<dbReference type="Pfam" id="PF12911">
    <property type="entry name" value="OppC_N"/>
    <property type="match status" value="1"/>
</dbReference>
<evidence type="ECO:0000256" key="4">
    <source>
        <dbReference type="ARBA" id="ARBA00022692"/>
    </source>
</evidence>
<dbReference type="Pfam" id="PF00528">
    <property type="entry name" value="BPD_transp_1"/>
    <property type="match status" value="1"/>
</dbReference>
<dbReference type="InterPro" id="IPR025966">
    <property type="entry name" value="OppC_N"/>
</dbReference>
<evidence type="ECO:0000256" key="5">
    <source>
        <dbReference type="ARBA" id="ARBA00022989"/>
    </source>
</evidence>
<feature type="compositionally biased region" description="Low complexity" evidence="8">
    <location>
        <begin position="9"/>
        <end position="19"/>
    </location>
</feature>
<dbReference type="Gene3D" id="1.10.3720.10">
    <property type="entry name" value="MetI-like"/>
    <property type="match status" value="1"/>
</dbReference>
<keyword evidence="3" id="KW-1003">Cell membrane</keyword>